<dbReference type="GO" id="GO:0008270">
    <property type="term" value="F:zinc ion binding"/>
    <property type="evidence" value="ECO:0007669"/>
    <property type="project" value="InterPro"/>
</dbReference>
<keyword evidence="9" id="KW-1185">Reference proteome</keyword>
<evidence type="ECO:0000256" key="1">
    <source>
        <dbReference type="ARBA" id="ARBA00022723"/>
    </source>
</evidence>
<dbReference type="PROSITE" id="PS50048">
    <property type="entry name" value="ZN2_CY6_FUNGAL_2"/>
    <property type="match status" value="1"/>
</dbReference>
<protein>
    <recommendedName>
        <fullName evidence="7">Zn(2)-C6 fungal-type domain-containing protein</fullName>
    </recommendedName>
</protein>
<gene>
    <name evidence="8" type="ORF">K491DRAFT_697262</name>
</gene>
<dbReference type="CDD" id="cd00067">
    <property type="entry name" value="GAL4"/>
    <property type="match status" value="1"/>
</dbReference>
<evidence type="ECO:0000256" key="4">
    <source>
        <dbReference type="ARBA" id="ARBA00023125"/>
    </source>
</evidence>
<dbReference type="OrthoDB" id="3598904at2759"/>
<dbReference type="InterPro" id="IPR052360">
    <property type="entry name" value="Transcr_Regulatory_Proteins"/>
</dbReference>
<dbReference type="AlphaFoldDB" id="A0A6A6SU20"/>
<sequence>MARTVAATTKVAQVRQKAWKPKVKTGCTTCRIRRVKCDEAKPSCQRCVSTGRKCDGYTAAPSRQTQAIVCGPQTSSIASVMQGLNLDSFEEQEAFHFYQYHSSTELSGLFDSGFWKFEVLLAAQTTPAIRHAVTSLAAMHRKYATGHSSVVPDDPSDRYLRFALVQSNRAIQEIVSAPGHGTIADKITMITYCILFHCLATLQGHQKTAIQHLRGGIRILREIDEEIGSSPVDLGSHPVSLHTVRGMLIDMDVQARGVMSEADQKKWEPPPRRGLQVTRAPFQTFFHARYYMETTLNDMVQLVKSVGQRQPKAKESIELVLAEYTRLRNQYLAGGVLLDEFLADPKNNADKRVALGIQLTYTLGHIFINAFSRWVPEKNDWAIDHRNPDPPGWRHDPFKEIELERILAVIMSLCTDLLEEQRRVGRSSQVRPYFSSGSGVLGGLWIVASVSKDPARRRKAIEMLRANPRREGLWDSVVAGEIAQQVLTLEEETAKQGCANSEADPEIVCRLETSWTEARPLAGKSLLAYQGEEAHSHLIRDVAITYNEERKATIEFRNVKQLKMGERGLFKRIEW</sequence>
<keyword evidence="1" id="KW-0479">Metal-binding</keyword>
<dbReference type="SMART" id="SM00066">
    <property type="entry name" value="GAL4"/>
    <property type="match status" value="1"/>
</dbReference>
<dbReference type="InterPro" id="IPR021858">
    <property type="entry name" value="Fun_TF"/>
</dbReference>
<evidence type="ECO:0000259" key="7">
    <source>
        <dbReference type="PROSITE" id="PS50048"/>
    </source>
</evidence>
<proteinExistence type="predicted"/>
<dbReference type="PANTHER" id="PTHR36206">
    <property type="entry name" value="ASPERCRYPTIN BIOSYNTHESIS CLUSTER-SPECIFIC TRANSCRIPTION REGULATOR ATNN-RELATED"/>
    <property type="match status" value="1"/>
</dbReference>
<dbReference type="SUPFAM" id="SSF57701">
    <property type="entry name" value="Zn2/Cys6 DNA-binding domain"/>
    <property type="match status" value="1"/>
</dbReference>
<keyword evidence="6" id="KW-0539">Nucleus</keyword>
<dbReference type="GO" id="GO:0000981">
    <property type="term" value="F:DNA-binding transcription factor activity, RNA polymerase II-specific"/>
    <property type="evidence" value="ECO:0007669"/>
    <property type="project" value="InterPro"/>
</dbReference>
<keyword evidence="5" id="KW-0804">Transcription</keyword>
<accession>A0A6A6SU20</accession>
<dbReference type="Pfam" id="PF11951">
    <property type="entry name" value="Fungal_trans_2"/>
    <property type="match status" value="1"/>
</dbReference>
<organism evidence="8 9">
    <name type="scientific">Lophiostoma macrostomum CBS 122681</name>
    <dbReference type="NCBI Taxonomy" id="1314788"/>
    <lineage>
        <taxon>Eukaryota</taxon>
        <taxon>Fungi</taxon>
        <taxon>Dikarya</taxon>
        <taxon>Ascomycota</taxon>
        <taxon>Pezizomycotina</taxon>
        <taxon>Dothideomycetes</taxon>
        <taxon>Pleosporomycetidae</taxon>
        <taxon>Pleosporales</taxon>
        <taxon>Lophiostomataceae</taxon>
        <taxon>Lophiostoma</taxon>
    </lineage>
</organism>
<keyword evidence="3" id="KW-0805">Transcription regulation</keyword>
<dbReference type="PANTHER" id="PTHR36206:SF12">
    <property type="entry name" value="ASPERCRYPTIN BIOSYNTHESIS CLUSTER-SPECIFIC TRANSCRIPTION REGULATOR ATNN-RELATED"/>
    <property type="match status" value="1"/>
</dbReference>
<dbReference type="Pfam" id="PF00172">
    <property type="entry name" value="Zn_clus"/>
    <property type="match status" value="1"/>
</dbReference>
<dbReference type="Proteomes" id="UP000799324">
    <property type="component" value="Unassembled WGS sequence"/>
</dbReference>
<dbReference type="EMBL" id="MU004454">
    <property type="protein sequence ID" value="KAF2650471.1"/>
    <property type="molecule type" value="Genomic_DNA"/>
</dbReference>
<evidence type="ECO:0000256" key="5">
    <source>
        <dbReference type="ARBA" id="ARBA00023163"/>
    </source>
</evidence>
<reference evidence="8" key="1">
    <citation type="journal article" date="2020" name="Stud. Mycol.">
        <title>101 Dothideomycetes genomes: a test case for predicting lifestyles and emergence of pathogens.</title>
        <authorList>
            <person name="Haridas S."/>
            <person name="Albert R."/>
            <person name="Binder M."/>
            <person name="Bloem J."/>
            <person name="Labutti K."/>
            <person name="Salamov A."/>
            <person name="Andreopoulos B."/>
            <person name="Baker S."/>
            <person name="Barry K."/>
            <person name="Bills G."/>
            <person name="Bluhm B."/>
            <person name="Cannon C."/>
            <person name="Castanera R."/>
            <person name="Culley D."/>
            <person name="Daum C."/>
            <person name="Ezra D."/>
            <person name="Gonzalez J."/>
            <person name="Henrissat B."/>
            <person name="Kuo A."/>
            <person name="Liang C."/>
            <person name="Lipzen A."/>
            <person name="Lutzoni F."/>
            <person name="Magnuson J."/>
            <person name="Mondo S."/>
            <person name="Nolan M."/>
            <person name="Ohm R."/>
            <person name="Pangilinan J."/>
            <person name="Park H.-J."/>
            <person name="Ramirez L."/>
            <person name="Alfaro M."/>
            <person name="Sun H."/>
            <person name="Tritt A."/>
            <person name="Yoshinaga Y."/>
            <person name="Zwiers L.-H."/>
            <person name="Turgeon B."/>
            <person name="Goodwin S."/>
            <person name="Spatafora J."/>
            <person name="Crous P."/>
            <person name="Grigoriev I."/>
        </authorList>
    </citation>
    <scope>NUCLEOTIDE SEQUENCE</scope>
    <source>
        <strain evidence="8">CBS 122681</strain>
    </source>
</reference>
<name>A0A6A6SU20_9PLEO</name>
<feature type="domain" description="Zn(2)-C6 fungal-type" evidence="7">
    <location>
        <begin position="26"/>
        <end position="54"/>
    </location>
</feature>
<keyword evidence="2" id="KW-0862">Zinc</keyword>
<evidence type="ECO:0000313" key="8">
    <source>
        <dbReference type="EMBL" id="KAF2650471.1"/>
    </source>
</evidence>
<dbReference type="GO" id="GO:0003677">
    <property type="term" value="F:DNA binding"/>
    <property type="evidence" value="ECO:0007669"/>
    <property type="project" value="UniProtKB-KW"/>
</dbReference>
<dbReference type="Gene3D" id="4.10.240.10">
    <property type="entry name" value="Zn(2)-C6 fungal-type DNA-binding domain"/>
    <property type="match status" value="1"/>
</dbReference>
<dbReference type="InterPro" id="IPR001138">
    <property type="entry name" value="Zn2Cys6_DnaBD"/>
</dbReference>
<evidence type="ECO:0000256" key="3">
    <source>
        <dbReference type="ARBA" id="ARBA00023015"/>
    </source>
</evidence>
<evidence type="ECO:0000256" key="6">
    <source>
        <dbReference type="ARBA" id="ARBA00023242"/>
    </source>
</evidence>
<dbReference type="PROSITE" id="PS00463">
    <property type="entry name" value="ZN2_CY6_FUNGAL_1"/>
    <property type="match status" value="1"/>
</dbReference>
<dbReference type="InterPro" id="IPR036864">
    <property type="entry name" value="Zn2-C6_fun-type_DNA-bd_sf"/>
</dbReference>
<evidence type="ECO:0000313" key="9">
    <source>
        <dbReference type="Proteomes" id="UP000799324"/>
    </source>
</evidence>
<keyword evidence="4" id="KW-0238">DNA-binding</keyword>
<evidence type="ECO:0000256" key="2">
    <source>
        <dbReference type="ARBA" id="ARBA00022833"/>
    </source>
</evidence>